<dbReference type="GO" id="GO:0004565">
    <property type="term" value="F:beta-galactosidase activity"/>
    <property type="evidence" value="ECO:0007669"/>
    <property type="project" value="InterPro"/>
</dbReference>
<dbReference type="Gene3D" id="3.20.20.80">
    <property type="entry name" value="Glycosidases"/>
    <property type="match status" value="1"/>
</dbReference>
<accession>A0A193SHK0</accession>
<dbReference type="SUPFAM" id="SSF51445">
    <property type="entry name" value="(Trans)glycosidases"/>
    <property type="match status" value="1"/>
</dbReference>
<keyword evidence="1 4" id="KW-0378">Hydrolase</keyword>
<gene>
    <name evidence="4" type="primary">glycosylhydrolase</name>
</gene>
<dbReference type="GO" id="GO:0009341">
    <property type="term" value="C:beta-galactosidase complex"/>
    <property type="evidence" value="ECO:0007669"/>
    <property type="project" value="InterPro"/>
</dbReference>
<feature type="domain" description="Glycoside hydrolase family 42 N-terminal" evidence="3">
    <location>
        <begin position="236"/>
        <end position="296"/>
    </location>
</feature>
<reference evidence="4" key="1">
    <citation type="submission" date="2016-02" db="EMBL/GenBank/DDBJ databases">
        <authorList>
            <person name="Wen L."/>
            <person name="He K."/>
            <person name="Yang H."/>
        </authorList>
    </citation>
    <scope>NUCLEOTIDE SEQUENCE</scope>
    <source>
        <strain evidence="4">262</strain>
    </source>
</reference>
<evidence type="ECO:0000259" key="3">
    <source>
        <dbReference type="Pfam" id="PF02449"/>
    </source>
</evidence>
<dbReference type="InterPro" id="IPR013529">
    <property type="entry name" value="Glyco_hydro_42_N"/>
</dbReference>
<evidence type="ECO:0000256" key="1">
    <source>
        <dbReference type="ARBA" id="ARBA00022801"/>
    </source>
</evidence>
<reference evidence="4" key="2">
    <citation type="submission" date="2016-06" db="EMBL/GenBank/DDBJ databases">
        <title>Towards a vaccine: An investigation of Klebsiella pneumoniae surface antigens.</title>
        <authorList>
            <person name="Follador R."/>
            <person name="Heinz E."/>
            <person name="Wyres K.L."/>
            <person name="Ellington M.J."/>
            <person name="Kowarik M."/>
            <person name="Holt K.E."/>
            <person name="Thomson N.R."/>
        </authorList>
    </citation>
    <scope>NUCLEOTIDE SEQUENCE</scope>
    <source>
        <strain evidence="4">262</strain>
    </source>
</reference>
<sequence>MKQTIFILAMSIFPVTVFSESTLISPMIGGIDICQSAIKKGITNTYEAAKYCQSINETSSSLIERKLSEFGPEKSKDGKFQMGYMLSFPLLSYVKMHNDGSYEIDKEKIRYRLKLLKDTKRQAVIYLFSNHFSVSEGAKTEELISKIDGKNMMQLSNGIVPVDNYFSSKTYPWAINASNSLIDKIRKDAINEVLSQVCALDIVDQQKIRAVTVLGEVHYTFPDFFNGMGYRGKMQLTDYSENSIKRFRNYLFDKYKNIKSLNDKFGSEYKSFDDVNPPSKDINALHLNNFFEHLDYASSGRLAIYGWAAGNGQGPAKIRIYIDGKDVGYAESGLSRMDVYQAIPTLGTSAVGYRYYLDFRKMSKGIHVVDIVHDEKGKLTLMKSIDVPVMDRQQTKLVRVGEGIKLPEEKSMKFWNDYPESLQPVYYNPLSEEFYNFRKKEVASEIQKYADIVSSSCIGRERTFSHQIAPMFNADWNEEKIAAEDSLKKNNHYNIGLNTYGSAFYGDYLFNWLKTSGIERYGIPEVHPMVENEEVIYDALEHHHNNGAIFISPYYLEIKPDSFGVDKEHEKFSINENNTNYYSSSFYHALKKIMKE</sequence>
<dbReference type="InterPro" id="IPR017853">
    <property type="entry name" value="GH"/>
</dbReference>
<proteinExistence type="predicted"/>
<name>A0A193SHK0_KLEPN</name>
<organism evidence="4">
    <name type="scientific">Klebsiella pneumoniae</name>
    <dbReference type="NCBI Taxonomy" id="573"/>
    <lineage>
        <taxon>Bacteria</taxon>
        <taxon>Pseudomonadati</taxon>
        <taxon>Pseudomonadota</taxon>
        <taxon>Gammaproteobacteria</taxon>
        <taxon>Enterobacterales</taxon>
        <taxon>Enterobacteriaceae</taxon>
        <taxon>Klebsiella/Raoultella group</taxon>
        <taxon>Klebsiella</taxon>
        <taxon>Klebsiella pneumoniae complex</taxon>
    </lineage>
</organism>
<keyword evidence="2" id="KW-0326">Glycosidase</keyword>
<dbReference type="AlphaFoldDB" id="A0A193SHK0"/>
<dbReference type="GO" id="GO:0005975">
    <property type="term" value="P:carbohydrate metabolic process"/>
    <property type="evidence" value="ECO:0007669"/>
    <property type="project" value="InterPro"/>
</dbReference>
<evidence type="ECO:0000313" key="4">
    <source>
        <dbReference type="EMBL" id="CZQ25254.1"/>
    </source>
</evidence>
<dbReference type="EMBL" id="LT174596">
    <property type="protein sequence ID" value="CZQ25254.1"/>
    <property type="molecule type" value="Genomic_DNA"/>
</dbReference>
<dbReference type="Pfam" id="PF02449">
    <property type="entry name" value="Glyco_hydro_42"/>
    <property type="match status" value="1"/>
</dbReference>
<evidence type="ECO:0000256" key="2">
    <source>
        <dbReference type="ARBA" id="ARBA00023295"/>
    </source>
</evidence>
<protein>
    <submittedName>
        <fullName evidence="4">Glycosylhydrolase</fullName>
    </submittedName>
</protein>